<comment type="similarity">
    <text evidence="1 4 5">Belongs to the universal ribosomal protein uL15 family.</text>
</comment>
<dbReference type="PROSITE" id="PS00475">
    <property type="entry name" value="RIBOSOMAL_L15"/>
    <property type="match status" value="1"/>
</dbReference>
<keyword evidence="3 4" id="KW-0687">Ribonucleoprotein</keyword>
<dbReference type="InterPro" id="IPR021131">
    <property type="entry name" value="Ribosomal_uL15/eL18"/>
</dbReference>
<comment type="function">
    <text evidence="4">Binds to the 23S rRNA.</text>
</comment>
<dbReference type="SUPFAM" id="SSF52080">
    <property type="entry name" value="Ribosomal proteins L15p and L18e"/>
    <property type="match status" value="1"/>
</dbReference>
<keyword evidence="2 4" id="KW-0689">Ribosomal protein</keyword>
<dbReference type="PANTHER" id="PTHR12934:SF11">
    <property type="entry name" value="LARGE RIBOSOMAL SUBUNIT PROTEIN UL15M"/>
    <property type="match status" value="1"/>
</dbReference>
<dbReference type="HAMAP" id="MF_01341">
    <property type="entry name" value="Ribosomal_uL15"/>
    <property type="match status" value="1"/>
</dbReference>
<evidence type="ECO:0000256" key="5">
    <source>
        <dbReference type="RuleBase" id="RU003888"/>
    </source>
</evidence>
<evidence type="ECO:0000313" key="8">
    <source>
        <dbReference type="EMBL" id="CAA9541091.1"/>
    </source>
</evidence>
<evidence type="ECO:0000256" key="1">
    <source>
        <dbReference type="ARBA" id="ARBA00007320"/>
    </source>
</evidence>
<feature type="compositionally biased region" description="Basic and acidic residues" evidence="6">
    <location>
        <begin position="1"/>
        <end position="20"/>
    </location>
</feature>
<dbReference type="EMBL" id="CADCWH010000020">
    <property type="protein sequence ID" value="CAA9541091.1"/>
    <property type="molecule type" value="Genomic_DNA"/>
</dbReference>
<dbReference type="GO" id="GO:0019843">
    <property type="term" value="F:rRNA binding"/>
    <property type="evidence" value="ECO:0007669"/>
    <property type="project" value="UniProtKB-UniRule"/>
</dbReference>
<dbReference type="GO" id="GO:0022625">
    <property type="term" value="C:cytosolic large ribosomal subunit"/>
    <property type="evidence" value="ECO:0007669"/>
    <property type="project" value="TreeGrafter"/>
</dbReference>
<evidence type="ECO:0000256" key="2">
    <source>
        <dbReference type="ARBA" id="ARBA00022980"/>
    </source>
</evidence>
<gene>
    <name evidence="4" type="primary">rplO</name>
    <name evidence="8" type="ORF">AVDCRST_MAG70-112</name>
</gene>
<comment type="subunit">
    <text evidence="4">Part of the 50S ribosomal subunit.</text>
</comment>
<dbReference type="GO" id="GO:0006412">
    <property type="term" value="P:translation"/>
    <property type="evidence" value="ECO:0007669"/>
    <property type="project" value="UniProtKB-UniRule"/>
</dbReference>
<dbReference type="InterPro" id="IPR030878">
    <property type="entry name" value="Ribosomal_uL15"/>
</dbReference>
<dbReference type="Pfam" id="PF00828">
    <property type="entry name" value="Ribosomal_L27A"/>
    <property type="match status" value="1"/>
</dbReference>
<feature type="region of interest" description="Disordered" evidence="6">
    <location>
        <begin position="1"/>
        <end position="55"/>
    </location>
</feature>
<accession>A0A6J4U5N5</accession>
<protein>
    <recommendedName>
        <fullName evidence="4">Large ribosomal subunit protein uL15</fullName>
    </recommendedName>
</protein>
<dbReference type="AlphaFoldDB" id="A0A6J4U5N5"/>
<organism evidence="8">
    <name type="scientific">uncultured Thermomicrobiales bacterium</name>
    <dbReference type="NCBI Taxonomy" id="1645740"/>
    <lineage>
        <taxon>Bacteria</taxon>
        <taxon>Pseudomonadati</taxon>
        <taxon>Thermomicrobiota</taxon>
        <taxon>Thermomicrobia</taxon>
        <taxon>Thermomicrobiales</taxon>
        <taxon>environmental samples</taxon>
    </lineage>
</organism>
<evidence type="ECO:0000256" key="6">
    <source>
        <dbReference type="SAM" id="MobiDB-lite"/>
    </source>
</evidence>
<evidence type="ECO:0000259" key="7">
    <source>
        <dbReference type="Pfam" id="PF00828"/>
    </source>
</evidence>
<dbReference type="InterPro" id="IPR001196">
    <property type="entry name" value="Ribosomal_uL15_CS"/>
</dbReference>
<feature type="domain" description="Large ribosomal subunit protein uL15/eL18" evidence="7">
    <location>
        <begin position="77"/>
        <end position="144"/>
    </location>
</feature>
<proteinExistence type="inferred from homology"/>
<dbReference type="PANTHER" id="PTHR12934">
    <property type="entry name" value="50S RIBOSOMAL PROTEIN L15"/>
    <property type="match status" value="1"/>
</dbReference>
<dbReference type="Gene3D" id="3.100.10.10">
    <property type="match status" value="1"/>
</dbReference>
<keyword evidence="4" id="KW-0694">RNA-binding</keyword>
<dbReference type="InterPro" id="IPR005749">
    <property type="entry name" value="Ribosomal_uL15_bac-type"/>
</dbReference>
<dbReference type="InterPro" id="IPR036227">
    <property type="entry name" value="Ribosomal_uL15/eL18_sf"/>
</dbReference>
<evidence type="ECO:0000256" key="3">
    <source>
        <dbReference type="ARBA" id="ARBA00023274"/>
    </source>
</evidence>
<dbReference type="GO" id="GO:0003735">
    <property type="term" value="F:structural constituent of ribosome"/>
    <property type="evidence" value="ECO:0007669"/>
    <property type="project" value="InterPro"/>
</dbReference>
<evidence type="ECO:0000256" key="4">
    <source>
        <dbReference type="HAMAP-Rule" id="MF_01341"/>
    </source>
</evidence>
<reference evidence="8" key="1">
    <citation type="submission" date="2020-02" db="EMBL/GenBank/DDBJ databases">
        <authorList>
            <person name="Meier V. D."/>
        </authorList>
    </citation>
    <scope>NUCLEOTIDE SEQUENCE</scope>
    <source>
        <strain evidence="8">AVDCRST_MAG70</strain>
    </source>
</reference>
<name>A0A6J4U5N5_9BACT</name>
<sequence>MPLTLDDLRPNEGSHKESRRLGRGHGSGRGKTAGRGTKGQQARSRVRRGFEGGQLPIQKRMPYKRGFINRYKVRWEVVNLDALAMLDTADAITPESLLEAGLVRGAEFPVKVLADGALDRPLTIHAHAFSEAARAQIEAAGGRAELVERTDRWVSASPRTRRLPLNKDLKEQRVGKVGGLDRAPVISGQRSQE</sequence>
<keyword evidence="4" id="KW-0699">rRNA-binding</keyword>
<dbReference type="NCBIfam" id="TIGR01071">
    <property type="entry name" value="rplO_bact"/>
    <property type="match status" value="1"/>
</dbReference>